<gene>
    <name evidence="2" type="ORF">CB5_LOCUS587</name>
</gene>
<evidence type="ECO:0000256" key="1">
    <source>
        <dbReference type="SAM" id="MobiDB-lite"/>
    </source>
</evidence>
<protein>
    <recommendedName>
        <fullName evidence="3">Reverse transcriptase domain-containing protein</fullName>
    </recommendedName>
</protein>
<sequence>MNELHKLDRDEETDDLNSEDLRRREQGDDNTKFFHSIANGRRRVSEIGPIVDEELTITGEEDKKNYFYRKFKERFTPEVLAPKSVGDWKDLFQENSVSAAKLSTLTRPFQLAEIKNAVFHLGKDKAPGPDGFPLSFYQAFWNTVKEDIMNIFLEMWKGNLSTHPIDFAYICLRQADNHEQTDSPVSQPTQHVTQDCPALL</sequence>
<reference evidence="2" key="1">
    <citation type="submission" date="2020-07" db="EMBL/GenBank/DDBJ databases">
        <authorList>
            <person name="Lin J."/>
        </authorList>
    </citation>
    <scope>NUCLEOTIDE SEQUENCE</scope>
</reference>
<feature type="region of interest" description="Disordered" evidence="1">
    <location>
        <begin position="1"/>
        <end position="29"/>
    </location>
</feature>
<dbReference type="AlphaFoldDB" id="A0A6V7NGC2"/>
<evidence type="ECO:0000313" key="2">
    <source>
        <dbReference type="EMBL" id="CAD1817376.1"/>
    </source>
</evidence>
<feature type="region of interest" description="Disordered" evidence="1">
    <location>
        <begin position="179"/>
        <end position="200"/>
    </location>
</feature>
<organism evidence="2">
    <name type="scientific">Ananas comosus var. bracteatus</name>
    <name type="common">red pineapple</name>
    <dbReference type="NCBI Taxonomy" id="296719"/>
    <lineage>
        <taxon>Eukaryota</taxon>
        <taxon>Viridiplantae</taxon>
        <taxon>Streptophyta</taxon>
        <taxon>Embryophyta</taxon>
        <taxon>Tracheophyta</taxon>
        <taxon>Spermatophyta</taxon>
        <taxon>Magnoliopsida</taxon>
        <taxon>Liliopsida</taxon>
        <taxon>Poales</taxon>
        <taxon>Bromeliaceae</taxon>
        <taxon>Bromelioideae</taxon>
        <taxon>Ananas</taxon>
    </lineage>
</organism>
<accession>A0A6V7NGC2</accession>
<evidence type="ECO:0008006" key="3">
    <source>
        <dbReference type="Google" id="ProtNLM"/>
    </source>
</evidence>
<feature type="compositionally biased region" description="Polar residues" evidence="1">
    <location>
        <begin position="182"/>
        <end position="193"/>
    </location>
</feature>
<dbReference type="EMBL" id="LR862129">
    <property type="protein sequence ID" value="CAD1817376.1"/>
    <property type="molecule type" value="Genomic_DNA"/>
</dbReference>
<name>A0A6V7NGC2_ANACO</name>
<proteinExistence type="predicted"/>
<feature type="compositionally biased region" description="Basic and acidic residues" evidence="1">
    <location>
        <begin position="19"/>
        <end position="29"/>
    </location>
</feature>